<keyword evidence="3" id="KW-1185">Reference proteome</keyword>
<dbReference type="InterPro" id="IPR028207">
    <property type="entry name" value="DNA_pol_B_palm_palm"/>
</dbReference>
<dbReference type="Pfam" id="PF14792">
    <property type="entry name" value="DNA_pol_B_palm"/>
    <property type="match status" value="1"/>
</dbReference>
<accession>A0A8S1L9G8</accession>
<reference evidence="2" key="1">
    <citation type="submission" date="2021-01" db="EMBL/GenBank/DDBJ databases">
        <authorList>
            <consortium name="Genoscope - CEA"/>
            <person name="William W."/>
        </authorList>
    </citation>
    <scope>NUCLEOTIDE SEQUENCE</scope>
</reference>
<evidence type="ECO:0000313" key="2">
    <source>
        <dbReference type="EMBL" id="CAD8062323.1"/>
    </source>
</evidence>
<evidence type="ECO:0000259" key="1">
    <source>
        <dbReference type="Pfam" id="PF14792"/>
    </source>
</evidence>
<dbReference type="Proteomes" id="UP000688137">
    <property type="component" value="Unassembled WGS sequence"/>
</dbReference>
<name>A0A8S1L9G8_PARPR</name>
<gene>
    <name evidence="2" type="ORF">PPRIM_AZ9-3.1.T0330079</name>
</gene>
<dbReference type="EMBL" id="CAJJDM010000032">
    <property type="protein sequence ID" value="CAD8062323.1"/>
    <property type="molecule type" value="Genomic_DNA"/>
</dbReference>
<organism evidence="2 3">
    <name type="scientific">Paramecium primaurelia</name>
    <dbReference type="NCBI Taxonomy" id="5886"/>
    <lineage>
        <taxon>Eukaryota</taxon>
        <taxon>Sar</taxon>
        <taxon>Alveolata</taxon>
        <taxon>Ciliophora</taxon>
        <taxon>Intramacronucleata</taxon>
        <taxon>Oligohymenophorea</taxon>
        <taxon>Peniculida</taxon>
        <taxon>Parameciidae</taxon>
        <taxon>Paramecium</taxon>
    </lineage>
</organism>
<feature type="domain" description="DNA polymerase beta palm" evidence="1">
    <location>
        <begin position="61"/>
        <end position="132"/>
    </location>
</feature>
<evidence type="ECO:0000313" key="3">
    <source>
        <dbReference type="Proteomes" id="UP000688137"/>
    </source>
</evidence>
<comment type="caution">
    <text evidence="2">The sequence shown here is derived from an EMBL/GenBank/DDBJ whole genome shotgun (WGS) entry which is preliminary data.</text>
</comment>
<dbReference type="AlphaFoldDB" id="A0A8S1L9G8"/>
<proteinExistence type="predicted"/>
<protein>
    <recommendedName>
        <fullName evidence="1">DNA polymerase beta palm domain-containing protein</fullName>
    </recommendedName>
</protein>
<sequence length="210" mass="25539">MQNFGYWANKRCYLLFQRNQNSWGFEKELKFTQQKSISLFVFSGRFRIKDLKRRSYLNILDLQRLYKTIAYGFYRREKEAFGDMNILITMCDGKNTEDFLFNLIKQLEEKLLNYHFKMQNRTDHDCKTYMDIEKNRIDIQNCIQKNSMVVQFCNSLVLIVLIEARDCRVKKWKDVYKMKLRKEEVTLCEEEMDVYKILGLIYKPTKERSV</sequence>